<evidence type="ECO:0000313" key="2">
    <source>
        <dbReference type="EMBL" id="ORZ09592.1"/>
    </source>
</evidence>
<name>A0A1X2I551_9FUNG</name>
<accession>A0A1X2I551</accession>
<dbReference type="EMBL" id="MCGE01000027">
    <property type="protein sequence ID" value="ORZ09592.1"/>
    <property type="molecule type" value="Genomic_DNA"/>
</dbReference>
<protein>
    <submittedName>
        <fullName evidence="2">Uncharacterized protein</fullName>
    </submittedName>
</protein>
<feature type="compositionally biased region" description="Polar residues" evidence="1">
    <location>
        <begin position="106"/>
        <end position="125"/>
    </location>
</feature>
<evidence type="ECO:0000256" key="1">
    <source>
        <dbReference type="SAM" id="MobiDB-lite"/>
    </source>
</evidence>
<dbReference type="OrthoDB" id="2372493at2759"/>
<evidence type="ECO:0000313" key="3">
    <source>
        <dbReference type="Proteomes" id="UP000193560"/>
    </source>
</evidence>
<dbReference type="Proteomes" id="UP000193560">
    <property type="component" value="Unassembled WGS sequence"/>
</dbReference>
<dbReference type="AlphaFoldDB" id="A0A1X2I551"/>
<reference evidence="2 3" key="1">
    <citation type="submission" date="2016-07" db="EMBL/GenBank/DDBJ databases">
        <title>Pervasive Adenine N6-methylation of Active Genes in Fungi.</title>
        <authorList>
            <consortium name="DOE Joint Genome Institute"/>
            <person name="Mondo S.J."/>
            <person name="Dannebaum R.O."/>
            <person name="Kuo R.C."/>
            <person name="Labutti K."/>
            <person name="Haridas S."/>
            <person name="Kuo A."/>
            <person name="Salamov A."/>
            <person name="Ahrendt S.R."/>
            <person name="Lipzen A."/>
            <person name="Sullivan W."/>
            <person name="Andreopoulos W.B."/>
            <person name="Clum A."/>
            <person name="Lindquist E."/>
            <person name="Daum C."/>
            <person name="Ramamoorthy G.K."/>
            <person name="Gryganskyi A."/>
            <person name="Culley D."/>
            <person name="Magnuson J.K."/>
            <person name="James T.Y."/>
            <person name="O'Malley M.A."/>
            <person name="Stajich J.E."/>
            <person name="Spatafora J.W."/>
            <person name="Visel A."/>
            <person name="Grigoriev I.V."/>
        </authorList>
    </citation>
    <scope>NUCLEOTIDE SEQUENCE [LARGE SCALE GENOMIC DNA]</scope>
    <source>
        <strain evidence="2 3">NRRL 1336</strain>
    </source>
</reference>
<feature type="compositionally biased region" description="Basic and acidic residues" evidence="1">
    <location>
        <begin position="75"/>
        <end position="87"/>
    </location>
</feature>
<keyword evidence="3" id="KW-1185">Reference proteome</keyword>
<gene>
    <name evidence="2" type="ORF">BCR42DRAFT_396243</name>
</gene>
<organism evidence="2 3">
    <name type="scientific">Absidia repens</name>
    <dbReference type="NCBI Taxonomy" id="90262"/>
    <lineage>
        <taxon>Eukaryota</taxon>
        <taxon>Fungi</taxon>
        <taxon>Fungi incertae sedis</taxon>
        <taxon>Mucoromycota</taxon>
        <taxon>Mucoromycotina</taxon>
        <taxon>Mucoromycetes</taxon>
        <taxon>Mucorales</taxon>
        <taxon>Cunninghamellaceae</taxon>
        <taxon>Absidia</taxon>
    </lineage>
</organism>
<feature type="compositionally biased region" description="Basic and acidic residues" evidence="1">
    <location>
        <begin position="39"/>
        <end position="52"/>
    </location>
</feature>
<feature type="region of interest" description="Disordered" evidence="1">
    <location>
        <begin position="1"/>
        <end position="133"/>
    </location>
</feature>
<comment type="caution">
    <text evidence="2">The sequence shown here is derived from an EMBL/GenBank/DDBJ whole genome shotgun (WGS) entry which is preliminary data.</text>
</comment>
<feature type="compositionally biased region" description="Basic and acidic residues" evidence="1">
    <location>
        <begin position="94"/>
        <end position="105"/>
    </location>
</feature>
<proteinExistence type="predicted"/>
<sequence>MNAFGQNIAGSPPQADFTAEPPKDKKAPWQSPSSPKGESAWDRSKAFRDHPEWNTTAYGTTDRWEQHPPSADTPPPEHQRQQHENKQQRMSKRHSLDSQRKDLGDRTTSFMESGHTVQHAPSQRSVYRDLNDI</sequence>